<reference evidence="1 2" key="1">
    <citation type="submission" date="2022-02" db="EMBL/GenBank/DDBJ databases">
        <title>Halomonas fukangensis sp. nov., a halophilic bacterium isolated from a bulk soil of Kalidium foliatum at Fukang.</title>
        <authorList>
            <person name="Huang Y."/>
        </authorList>
    </citation>
    <scope>NUCLEOTIDE SEQUENCE [LARGE SCALE GENOMIC DNA]</scope>
    <source>
        <strain evidence="1 2">EGI 63088</strain>
    </source>
</reference>
<sequence length="141" mass="16588">MMEITLSPKMLGYWTDEQLREVPNESGIFCVFRAGPDPQSGEMAVQELLYIGEHRDVGFRLQHHEDRPRWQECLKEGEVLWYSVGLSGYVNRERLVAAMIHAHKPRLNREYLDSFPFEETTVHLYGKRDKLLSMFTLERSD</sequence>
<dbReference type="RefSeq" id="WP_110283806.1">
    <property type="nucleotide sequence ID" value="NZ_JAKVPY010000012.1"/>
</dbReference>
<protein>
    <recommendedName>
        <fullName evidence="3">GIY-YIG domain-containing protein</fullName>
    </recommendedName>
</protein>
<keyword evidence="2" id="KW-1185">Reference proteome</keyword>
<dbReference type="EMBL" id="JAKVPY010000012">
    <property type="protein sequence ID" value="MCH4563799.1"/>
    <property type="molecule type" value="Genomic_DNA"/>
</dbReference>
<dbReference type="Proteomes" id="UP001202117">
    <property type="component" value="Unassembled WGS sequence"/>
</dbReference>
<accession>A0ABS9RVD8</accession>
<evidence type="ECO:0008006" key="3">
    <source>
        <dbReference type="Google" id="ProtNLM"/>
    </source>
</evidence>
<gene>
    <name evidence="1" type="ORF">MKP05_11725</name>
</gene>
<organism evidence="1 2">
    <name type="scientific">Halomonas flagellata</name>
    <dbReference type="NCBI Taxonomy" id="2920385"/>
    <lineage>
        <taxon>Bacteria</taxon>
        <taxon>Pseudomonadati</taxon>
        <taxon>Pseudomonadota</taxon>
        <taxon>Gammaproteobacteria</taxon>
        <taxon>Oceanospirillales</taxon>
        <taxon>Halomonadaceae</taxon>
        <taxon>Halomonas</taxon>
    </lineage>
</organism>
<name>A0ABS9RVD8_9GAMM</name>
<proteinExistence type="predicted"/>
<evidence type="ECO:0000313" key="1">
    <source>
        <dbReference type="EMBL" id="MCH4563799.1"/>
    </source>
</evidence>
<comment type="caution">
    <text evidence="1">The sequence shown here is derived from an EMBL/GenBank/DDBJ whole genome shotgun (WGS) entry which is preliminary data.</text>
</comment>
<evidence type="ECO:0000313" key="2">
    <source>
        <dbReference type="Proteomes" id="UP001202117"/>
    </source>
</evidence>